<feature type="signal peptide" evidence="1">
    <location>
        <begin position="1"/>
        <end position="17"/>
    </location>
</feature>
<keyword evidence="3" id="KW-1185">Reference proteome</keyword>
<sequence>MKLTTIAVFNLAGAIHALPYEPRQSGSGDGSYGPGTYKTDSTLPSHTIYLPSKPGNTTLPVFIWGNGGCSADGTSNIQLLQQIASYGYLAIASGGPKQSGSTTAKTMTDSIDWVVSNAGKGAYTNVDSKKIMVAGFSCGGIEAYAQSWDSRVASVGIFSSGLLTNYSAAGTFTKPILYVLGGTSDIAYANGERDFKALPANTPAWKGNLNVGHGGTLNDANGGKFGKAGLNWLEWIFRNDAQAKAYFTSGYTTDGWQVETRALDKLKPLV</sequence>
<protein>
    <submittedName>
        <fullName evidence="2">Alpha/Beta hydrolase protein</fullName>
    </submittedName>
</protein>
<gene>
    <name evidence="2" type="ORF">FB567DRAFT_600110</name>
</gene>
<dbReference type="EMBL" id="JAGMVJ010000001">
    <property type="protein sequence ID" value="KAH7094510.1"/>
    <property type="molecule type" value="Genomic_DNA"/>
</dbReference>
<feature type="chain" id="PRO_5035421562" evidence="1">
    <location>
        <begin position="18"/>
        <end position="270"/>
    </location>
</feature>
<reference evidence="2" key="1">
    <citation type="journal article" date="2021" name="Nat. Commun.">
        <title>Genetic determinants of endophytism in the Arabidopsis root mycobiome.</title>
        <authorList>
            <person name="Mesny F."/>
            <person name="Miyauchi S."/>
            <person name="Thiergart T."/>
            <person name="Pickel B."/>
            <person name="Atanasova L."/>
            <person name="Karlsson M."/>
            <person name="Huettel B."/>
            <person name="Barry K.W."/>
            <person name="Haridas S."/>
            <person name="Chen C."/>
            <person name="Bauer D."/>
            <person name="Andreopoulos W."/>
            <person name="Pangilinan J."/>
            <person name="LaButti K."/>
            <person name="Riley R."/>
            <person name="Lipzen A."/>
            <person name="Clum A."/>
            <person name="Drula E."/>
            <person name="Henrissat B."/>
            <person name="Kohler A."/>
            <person name="Grigoriev I.V."/>
            <person name="Martin F.M."/>
            <person name="Hacquard S."/>
        </authorList>
    </citation>
    <scope>NUCLEOTIDE SEQUENCE</scope>
    <source>
        <strain evidence="2">MPI-SDFR-AT-0120</strain>
    </source>
</reference>
<dbReference type="PANTHER" id="PTHR33428">
    <property type="entry name" value="CHLOROPHYLLASE-2, CHLOROPLASTIC"/>
    <property type="match status" value="1"/>
</dbReference>
<comment type="caution">
    <text evidence="2">The sequence shown here is derived from an EMBL/GenBank/DDBJ whole genome shotgun (WGS) entry which is preliminary data.</text>
</comment>
<accession>A0A8K0W4T8</accession>
<evidence type="ECO:0000256" key="1">
    <source>
        <dbReference type="SAM" id="SignalP"/>
    </source>
</evidence>
<evidence type="ECO:0000313" key="2">
    <source>
        <dbReference type="EMBL" id="KAH7094510.1"/>
    </source>
</evidence>
<dbReference type="InterPro" id="IPR029058">
    <property type="entry name" value="AB_hydrolase_fold"/>
</dbReference>
<dbReference type="GO" id="GO:0016787">
    <property type="term" value="F:hydrolase activity"/>
    <property type="evidence" value="ECO:0007669"/>
    <property type="project" value="UniProtKB-KW"/>
</dbReference>
<dbReference type="PANTHER" id="PTHR33428:SF14">
    <property type="entry name" value="CARBOXYLESTERASE TYPE B DOMAIN-CONTAINING PROTEIN"/>
    <property type="match status" value="1"/>
</dbReference>
<name>A0A8K0W4T8_9PLEO</name>
<organism evidence="2 3">
    <name type="scientific">Paraphoma chrysanthemicola</name>
    <dbReference type="NCBI Taxonomy" id="798071"/>
    <lineage>
        <taxon>Eukaryota</taxon>
        <taxon>Fungi</taxon>
        <taxon>Dikarya</taxon>
        <taxon>Ascomycota</taxon>
        <taxon>Pezizomycotina</taxon>
        <taxon>Dothideomycetes</taxon>
        <taxon>Pleosporomycetidae</taxon>
        <taxon>Pleosporales</taxon>
        <taxon>Pleosporineae</taxon>
        <taxon>Phaeosphaeriaceae</taxon>
        <taxon>Paraphoma</taxon>
    </lineage>
</organism>
<dbReference type="SUPFAM" id="SSF53474">
    <property type="entry name" value="alpha/beta-Hydrolases"/>
    <property type="match status" value="1"/>
</dbReference>
<dbReference type="OrthoDB" id="2141514at2759"/>
<dbReference type="AlphaFoldDB" id="A0A8K0W4T8"/>
<proteinExistence type="predicted"/>
<dbReference type="Proteomes" id="UP000813461">
    <property type="component" value="Unassembled WGS sequence"/>
</dbReference>
<keyword evidence="2" id="KW-0378">Hydrolase</keyword>
<evidence type="ECO:0000313" key="3">
    <source>
        <dbReference type="Proteomes" id="UP000813461"/>
    </source>
</evidence>
<keyword evidence="1" id="KW-0732">Signal</keyword>
<dbReference type="Gene3D" id="3.40.50.1820">
    <property type="entry name" value="alpha/beta hydrolase"/>
    <property type="match status" value="1"/>
</dbReference>